<keyword evidence="4" id="KW-1185">Reference proteome</keyword>
<dbReference type="Gene3D" id="2.60.120.10">
    <property type="entry name" value="Jelly Rolls"/>
    <property type="match status" value="1"/>
</dbReference>
<proteinExistence type="predicted"/>
<evidence type="ECO:0000259" key="2">
    <source>
        <dbReference type="Pfam" id="PF07883"/>
    </source>
</evidence>
<accession>A0A975GQB8</accession>
<evidence type="ECO:0000256" key="1">
    <source>
        <dbReference type="ARBA" id="ARBA00022723"/>
    </source>
</evidence>
<dbReference type="PANTHER" id="PTHR35848">
    <property type="entry name" value="OXALATE-BINDING PROTEIN"/>
    <property type="match status" value="1"/>
</dbReference>
<evidence type="ECO:0000313" key="3">
    <source>
        <dbReference type="EMBL" id="QTA89727.1"/>
    </source>
</evidence>
<dbReference type="SUPFAM" id="SSF51182">
    <property type="entry name" value="RmlC-like cupins"/>
    <property type="match status" value="1"/>
</dbReference>
<organism evidence="3 4">
    <name type="scientific">Desulfonema magnum</name>
    <dbReference type="NCBI Taxonomy" id="45655"/>
    <lineage>
        <taxon>Bacteria</taxon>
        <taxon>Pseudomonadati</taxon>
        <taxon>Thermodesulfobacteriota</taxon>
        <taxon>Desulfobacteria</taxon>
        <taxon>Desulfobacterales</taxon>
        <taxon>Desulfococcaceae</taxon>
        <taxon>Desulfonema</taxon>
    </lineage>
</organism>
<dbReference type="Proteomes" id="UP000663722">
    <property type="component" value="Chromosome"/>
</dbReference>
<dbReference type="PANTHER" id="PTHR35848:SF6">
    <property type="entry name" value="CUPIN TYPE-2 DOMAIN-CONTAINING PROTEIN"/>
    <property type="match status" value="1"/>
</dbReference>
<dbReference type="InterPro" id="IPR013096">
    <property type="entry name" value="Cupin_2"/>
</dbReference>
<protein>
    <submittedName>
        <fullName evidence="3">Cupin domain-containing protein</fullName>
    </submittedName>
</protein>
<dbReference type="InterPro" id="IPR014710">
    <property type="entry name" value="RmlC-like_jellyroll"/>
</dbReference>
<keyword evidence="1" id="KW-0479">Metal-binding</keyword>
<evidence type="ECO:0000313" key="4">
    <source>
        <dbReference type="Proteomes" id="UP000663722"/>
    </source>
</evidence>
<dbReference type="GO" id="GO:0046872">
    <property type="term" value="F:metal ion binding"/>
    <property type="evidence" value="ECO:0007669"/>
    <property type="project" value="UniProtKB-KW"/>
</dbReference>
<dbReference type="AlphaFoldDB" id="A0A975GQB8"/>
<feature type="domain" description="Cupin type-2" evidence="2">
    <location>
        <begin position="41"/>
        <end position="108"/>
    </location>
</feature>
<dbReference type="InterPro" id="IPR011051">
    <property type="entry name" value="RmlC_Cupin_sf"/>
</dbReference>
<reference evidence="3" key="1">
    <citation type="journal article" date="2021" name="Microb. Physiol.">
        <title>Proteogenomic Insights into the Physiology of Marine, Sulfate-Reducing, Filamentous Desulfonema limicola and Desulfonema magnum.</title>
        <authorList>
            <person name="Schnaars V."/>
            <person name="Wohlbrand L."/>
            <person name="Scheve S."/>
            <person name="Hinrichs C."/>
            <person name="Reinhardt R."/>
            <person name="Rabus R."/>
        </authorList>
    </citation>
    <scope>NUCLEOTIDE SEQUENCE</scope>
    <source>
        <strain evidence="3">4be13</strain>
    </source>
</reference>
<dbReference type="RefSeq" id="WP_207678224.1">
    <property type="nucleotide sequence ID" value="NZ_CP061800.1"/>
</dbReference>
<sequence>MIVRNVNDKEVLDTTYLAHGGAIARMILDRRTLREIGFLAIATLSPGKEIEEHIDPMEEIYFVLSGTGEMRVDDDARPVKPGDATWIPTGSRHSLLNTGDEDCTVLVVASPWD</sequence>
<dbReference type="EMBL" id="CP061800">
    <property type="protein sequence ID" value="QTA89727.1"/>
    <property type="molecule type" value="Genomic_DNA"/>
</dbReference>
<dbReference type="KEGG" id="dmm:dnm_057840"/>
<name>A0A975GQB8_9BACT</name>
<dbReference type="Pfam" id="PF07883">
    <property type="entry name" value="Cupin_2"/>
    <property type="match status" value="1"/>
</dbReference>
<gene>
    <name evidence="3" type="ORF">dnm_057840</name>
</gene>
<dbReference type="InterPro" id="IPR051610">
    <property type="entry name" value="GPI/OXD"/>
</dbReference>